<evidence type="ECO:0000256" key="1">
    <source>
        <dbReference type="SAM" id="MobiDB-lite"/>
    </source>
</evidence>
<organism evidence="2 3">
    <name type="scientific">Acropora cervicornis</name>
    <name type="common">Staghorn coral</name>
    <dbReference type="NCBI Taxonomy" id="6130"/>
    <lineage>
        <taxon>Eukaryota</taxon>
        <taxon>Metazoa</taxon>
        <taxon>Cnidaria</taxon>
        <taxon>Anthozoa</taxon>
        <taxon>Hexacorallia</taxon>
        <taxon>Scleractinia</taxon>
        <taxon>Astrocoeniina</taxon>
        <taxon>Acroporidae</taxon>
        <taxon>Acropora</taxon>
    </lineage>
</organism>
<gene>
    <name evidence="2" type="ORF">P5673_026579</name>
</gene>
<feature type="compositionally biased region" description="Basic and acidic residues" evidence="1">
    <location>
        <begin position="510"/>
        <end position="538"/>
    </location>
</feature>
<name>A0AAD9UWG3_ACRCE</name>
<dbReference type="PANTHER" id="PTHR34415:SF1">
    <property type="entry name" value="INTEGRASE CATALYTIC DOMAIN-CONTAINING PROTEIN"/>
    <property type="match status" value="1"/>
</dbReference>
<feature type="compositionally biased region" description="Basic and acidic residues" evidence="1">
    <location>
        <begin position="474"/>
        <end position="494"/>
    </location>
</feature>
<reference evidence="2" key="1">
    <citation type="journal article" date="2023" name="G3 (Bethesda)">
        <title>Whole genome assembly and annotation of the endangered Caribbean coral Acropora cervicornis.</title>
        <authorList>
            <person name="Selwyn J.D."/>
            <person name="Vollmer S.V."/>
        </authorList>
    </citation>
    <scope>NUCLEOTIDE SEQUENCE</scope>
    <source>
        <strain evidence="2">K2</strain>
    </source>
</reference>
<proteinExistence type="predicted"/>
<feature type="region of interest" description="Disordered" evidence="1">
    <location>
        <begin position="434"/>
        <end position="538"/>
    </location>
</feature>
<evidence type="ECO:0000313" key="2">
    <source>
        <dbReference type="EMBL" id="KAK2552483.1"/>
    </source>
</evidence>
<comment type="caution">
    <text evidence="2">The sequence shown here is derived from an EMBL/GenBank/DDBJ whole genome shotgun (WGS) entry which is preliminary data.</text>
</comment>
<dbReference type="PANTHER" id="PTHR34415">
    <property type="entry name" value="INTEGRASE CATALYTIC DOMAIN-CONTAINING PROTEIN"/>
    <property type="match status" value="1"/>
</dbReference>
<dbReference type="AlphaFoldDB" id="A0AAD9UWG3"/>
<sequence length="594" mass="67439">MAVIDEGEDVIETGEEVVGNVKQFLQSGCACSKGPKSGPCSRQFSEDSVLTTLNNCLELTHGELDLVILANIQALTSIEAVTEEVKNFLSNFVEENTVLLPGRIPVFKNDDIKLLSSSEMKMSVWREYKKQFHPSVVVGKPMSDLCITCQQNTSKLVQSANLPDREKTQCVLVQQEHLNCVQRERDLYKRICQEAKTIFEGIEGRVDLDQQHGVYTLDITMHYSFDFAQQIHISSNPMPLGPIYCKTPRKCGILGVMCEAIPRQRANRVKFVSSLYEFADMVDSSSTVGINKSQLVGTHGGRVIVPVFNWSSYLERYFIKVPNIKYTITSDFPKTSQESFISKNSNRTILPPESALPSEISPDGLSEERKHHVFERDLQGNWEDKTGIASTKFIVEKDLELREGLEVYVNWNRRKTFSKIVALDDDEKKLSDKDIEWSKGNIPESGKDTERPTENNAETDTDPARKRRKSKLTASRDHTERETPETVELDKVEKTANVQGRETQISENDEVGRLKRRSEEKNRALDTMKKGDSSMEHEDLQAKEIKEAYGEIGYSEQVAGLQINDRKVHQDDFNSLKFIVETCNLRYDCIDTII</sequence>
<dbReference type="EMBL" id="JARQWQ010000087">
    <property type="protein sequence ID" value="KAK2552483.1"/>
    <property type="molecule type" value="Genomic_DNA"/>
</dbReference>
<evidence type="ECO:0000313" key="3">
    <source>
        <dbReference type="Proteomes" id="UP001249851"/>
    </source>
</evidence>
<keyword evidence="3" id="KW-1185">Reference proteome</keyword>
<dbReference type="Proteomes" id="UP001249851">
    <property type="component" value="Unassembled WGS sequence"/>
</dbReference>
<accession>A0AAD9UWG3</accession>
<feature type="compositionally biased region" description="Polar residues" evidence="1">
    <location>
        <begin position="496"/>
        <end position="506"/>
    </location>
</feature>
<reference evidence="2" key="2">
    <citation type="journal article" date="2023" name="Science">
        <title>Genomic signatures of disease resistance in endangered staghorn corals.</title>
        <authorList>
            <person name="Vollmer S.V."/>
            <person name="Selwyn J.D."/>
            <person name="Despard B.A."/>
            <person name="Roesel C.L."/>
        </authorList>
    </citation>
    <scope>NUCLEOTIDE SEQUENCE</scope>
    <source>
        <strain evidence="2">K2</strain>
    </source>
</reference>
<protein>
    <submittedName>
        <fullName evidence="2">Uncharacterized protein</fullName>
    </submittedName>
</protein>